<dbReference type="InterPro" id="IPR036249">
    <property type="entry name" value="Thioredoxin-like_sf"/>
</dbReference>
<proteinExistence type="predicted"/>
<dbReference type="HOGENOM" id="CLU_042529_11_4_9"/>
<dbReference type="AlphaFoldDB" id="G8LTW8"/>
<dbReference type="GO" id="GO:0016209">
    <property type="term" value="F:antioxidant activity"/>
    <property type="evidence" value="ECO:0007669"/>
    <property type="project" value="InterPro"/>
</dbReference>
<keyword evidence="1" id="KW-0812">Transmembrane</keyword>
<dbReference type="PANTHER" id="PTHR42852:SF17">
    <property type="entry name" value="THIOREDOXIN-LIKE PROTEIN HI_1115"/>
    <property type="match status" value="1"/>
</dbReference>
<dbReference type="Proteomes" id="UP000005435">
    <property type="component" value="Chromosome"/>
</dbReference>
<dbReference type="InterPro" id="IPR000866">
    <property type="entry name" value="AhpC/TSA"/>
</dbReference>
<dbReference type="RefSeq" id="WP_014253945.1">
    <property type="nucleotide sequence ID" value="NC_016627.1"/>
</dbReference>
<dbReference type="PROSITE" id="PS51352">
    <property type="entry name" value="THIOREDOXIN_2"/>
    <property type="match status" value="1"/>
</dbReference>
<dbReference type="PANTHER" id="PTHR42852">
    <property type="entry name" value="THIOL:DISULFIDE INTERCHANGE PROTEIN DSBE"/>
    <property type="match status" value="1"/>
</dbReference>
<dbReference type="Gene3D" id="3.40.30.10">
    <property type="entry name" value="Glutaredoxin"/>
    <property type="match status" value="1"/>
</dbReference>
<organism evidence="3 4">
    <name type="scientific">Acetivibrio clariflavus (strain DSM 19732 / NBRC 101661 / EBR45)</name>
    <name type="common">Clostridium clariflavum</name>
    <dbReference type="NCBI Taxonomy" id="720554"/>
    <lineage>
        <taxon>Bacteria</taxon>
        <taxon>Bacillati</taxon>
        <taxon>Bacillota</taxon>
        <taxon>Clostridia</taxon>
        <taxon>Eubacteriales</taxon>
        <taxon>Oscillospiraceae</taxon>
        <taxon>Acetivibrio</taxon>
    </lineage>
</organism>
<dbReference type="OrthoDB" id="9809733at2"/>
<evidence type="ECO:0000313" key="3">
    <source>
        <dbReference type="EMBL" id="AEV67314.1"/>
    </source>
</evidence>
<name>G8LTW8_ACECE</name>
<evidence type="ECO:0000256" key="1">
    <source>
        <dbReference type="SAM" id="Phobius"/>
    </source>
</evidence>
<accession>G8LTW8</accession>
<dbReference type="SUPFAM" id="SSF52833">
    <property type="entry name" value="Thioredoxin-like"/>
    <property type="match status" value="1"/>
</dbReference>
<dbReference type="KEGG" id="ccl:Clocl_0604"/>
<keyword evidence="1" id="KW-1133">Transmembrane helix</keyword>
<dbReference type="CDD" id="cd02966">
    <property type="entry name" value="TlpA_like_family"/>
    <property type="match status" value="1"/>
</dbReference>
<dbReference type="InterPro" id="IPR013766">
    <property type="entry name" value="Thioredoxin_domain"/>
</dbReference>
<keyword evidence="4" id="KW-1185">Reference proteome</keyword>
<dbReference type="Pfam" id="PF00578">
    <property type="entry name" value="AhpC-TSA"/>
    <property type="match status" value="1"/>
</dbReference>
<dbReference type="PROSITE" id="PS00194">
    <property type="entry name" value="THIOREDOXIN_1"/>
    <property type="match status" value="1"/>
</dbReference>
<protein>
    <submittedName>
        <fullName evidence="3">Peroxiredoxin</fullName>
    </submittedName>
</protein>
<dbReference type="STRING" id="720554.Clocl_0604"/>
<reference evidence="4" key="1">
    <citation type="submission" date="2011-12" db="EMBL/GenBank/DDBJ databases">
        <title>Complete sequence of Clostridium clariflavum DSM 19732.</title>
        <authorList>
            <consortium name="US DOE Joint Genome Institute"/>
            <person name="Lucas S."/>
            <person name="Han J."/>
            <person name="Lapidus A."/>
            <person name="Cheng J.-F."/>
            <person name="Goodwin L."/>
            <person name="Pitluck S."/>
            <person name="Peters L."/>
            <person name="Teshima H."/>
            <person name="Detter J.C."/>
            <person name="Han C."/>
            <person name="Tapia R."/>
            <person name="Land M."/>
            <person name="Hauser L."/>
            <person name="Kyrpides N."/>
            <person name="Ivanova N."/>
            <person name="Pagani I."/>
            <person name="Kitzmiller T."/>
            <person name="Lynd L."/>
            <person name="Izquierdo J."/>
            <person name="Woyke T."/>
        </authorList>
    </citation>
    <scope>NUCLEOTIDE SEQUENCE [LARGE SCALE GENOMIC DNA]</scope>
    <source>
        <strain evidence="4">DSM 19732 / NBRC 101661 / EBR45</strain>
    </source>
</reference>
<dbReference type="EMBL" id="CP003065">
    <property type="protein sequence ID" value="AEV67314.1"/>
    <property type="molecule type" value="Genomic_DNA"/>
</dbReference>
<gene>
    <name evidence="3" type="ordered locus">Clocl_0604</name>
</gene>
<evidence type="ECO:0000313" key="4">
    <source>
        <dbReference type="Proteomes" id="UP000005435"/>
    </source>
</evidence>
<reference evidence="3 4" key="2">
    <citation type="journal article" date="2012" name="Stand. Genomic Sci.">
        <title>Complete Genome Sequence of Clostridium clariflavum DSM 19732.</title>
        <authorList>
            <person name="Izquierdo J.A."/>
            <person name="Goodwin L."/>
            <person name="Davenport K.W."/>
            <person name="Teshima H."/>
            <person name="Bruce D."/>
            <person name="Detter C."/>
            <person name="Tapia R."/>
            <person name="Han S."/>
            <person name="Land M."/>
            <person name="Hauser L."/>
            <person name="Jeffries C.D."/>
            <person name="Han J."/>
            <person name="Pitluck S."/>
            <person name="Nolan M."/>
            <person name="Chen A."/>
            <person name="Huntemann M."/>
            <person name="Mavromatis K."/>
            <person name="Mikhailova N."/>
            <person name="Liolios K."/>
            <person name="Woyke T."/>
            <person name="Lynd L.R."/>
        </authorList>
    </citation>
    <scope>NUCLEOTIDE SEQUENCE [LARGE SCALE GENOMIC DNA]</scope>
    <source>
        <strain evidence="4">DSM 19732 / NBRC 101661 / EBR45</strain>
    </source>
</reference>
<evidence type="ECO:0000259" key="2">
    <source>
        <dbReference type="PROSITE" id="PS51352"/>
    </source>
</evidence>
<dbReference type="InterPro" id="IPR050553">
    <property type="entry name" value="Thioredoxin_ResA/DsbE_sf"/>
</dbReference>
<dbReference type="InterPro" id="IPR017937">
    <property type="entry name" value="Thioredoxin_CS"/>
</dbReference>
<dbReference type="eggNOG" id="COG0526">
    <property type="taxonomic scope" value="Bacteria"/>
</dbReference>
<sequence precursor="true">MDKKNLTKAIVSLAVLTVLLLGAYYISSRYSKNNDYASPDTSMGTGSNDNTDRDLPLAKDFELVDLEGNTVKLSDYRGKIVFLNFWATWCGPCLKEMPEFNEASKDFENNGDAILLAVNLTTGGARGETEDKVRKFMNSNGYTMKVLLDKTGKVADQYKIYAIPTTYVIDKDGRIYTYYEGTINKNVLMNVYNELREQG</sequence>
<feature type="domain" description="Thioredoxin" evidence="2">
    <location>
        <begin position="52"/>
        <end position="197"/>
    </location>
</feature>
<dbReference type="GO" id="GO:0016491">
    <property type="term" value="F:oxidoreductase activity"/>
    <property type="evidence" value="ECO:0007669"/>
    <property type="project" value="InterPro"/>
</dbReference>
<feature type="transmembrane region" description="Helical" evidence="1">
    <location>
        <begin position="6"/>
        <end position="26"/>
    </location>
</feature>
<keyword evidence="1" id="KW-0472">Membrane</keyword>